<keyword evidence="4 6" id="KW-0175">Coiled coil</keyword>
<dbReference type="HAMAP" id="MF_01894">
    <property type="entry name" value="Smc_prok"/>
    <property type="match status" value="1"/>
</dbReference>
<comment type="caution">
    <text evidence="9">The sequence shown here is derived from an EMBL/GenBank/DDBJ whole genome shotgun (WGS) entry which is preliminary data.</text>
</comment>
<dbReference type="EMBL" id="JAEKNR010000234">
    <property type="protein sequence ID" value="MBJ7601126.1"/>
    <property type="molecule type" value="Genomic_DNA"/>
</dbReference>
<dbReference type="AlphaFoldDB" id="A0A934KD59"/>
<evidence type="ECO:0000256" key="4">
    <source>
        <dbReference type="ARBA" id="ARBA00023054"/>
    </source>
</evidence>
<dbReference type="GO" id="GO:0007062">
    <property type="term" value="P:sister chromatid cohesion"/>
    <property type="evidence" value="ECO:0007669"/>
    <property type="project" value="InterPro"/>
</dbReference>
<keyword evidence="5 6" id="KW-0238">DNA-binding</keyword>
<keyword evidence="10" id="KW-1185">Reference proteome</keyword>
<comment type="domain">
    <text evidence="6">Contains large globular domains required for ATP hydrolysis at each terminus and a third globular domain forming a flexible hinge near the middle of the molecule. These domains are separated by coiled-coil structures.</text>
</comment>
<gene>
    <name evidence="6" type="primary">smc</name>
    <name evidence="9" type="ORF">JF922_24015</name>
</gene>
<reference evidence="9" key="1">
    <citation type="submission" date="2020-10" db="EMBL/GenBank/DDBJ databases">
        <title>Ca. Dormibacterota MAGs.</title>
        <authorList>
            <person name="Montgomery K."/>
        </authorList>
    </citation>
    <scope>NUCLEOTIDE SEQUENCE [LARGE SCALE GENOMIC DNA]</scope>
    <source>
        <strain evidence="9">SC8812_S17_10</strain>
    </source>
</reference>
<protein>
    <recommendedName>
        <fullName evidence="6">Chromosome partition protein Smc</fullName>
    </recommendedName>
</protein>
<keyword evidence="2 6" id="KW-0547">Nucleotide-binding</keyword>
<evidence type="ECO:0000256" key="2">
    <source>
        <dbReference type="ARBA" id="ARBA00022741"/>
    </source>
</evidence>
<evidence type="ECO:0000256" key="7">
    <source>
        <dbReference type="SAM" id="MobiDB-lite"/>
    </source>
</evidence>
<feature type="binding site" evidence="6">
    <location>
        <begin position="32"/>
        <end position="39"/>
    </location>
    <ligand>
        <name>ATP</name>
        <dbReference type="ChEBI" id="CHEBI:30616"/>
    </ligand>
</feature>
<comment type="function">
    <text evidence="6">Required for chromosome condensation and partitioning.</text>
</comment>
<dbReference type="InterPro" id="IPR024704">
    <property type="entry name" value="SMC"/>
</dbReference>
<dbReference type="GO" id="GO:0003677">
    <property type="term" value="F:DNA binding"/>
    <property type="evidence" value="ECO:0007669"/>
    <property type="project" value="UniProtKB-UniRule"/>
</dbReference>
<evidence type="ECO:0000256" key="3">
    <source>
        <dbReference type="ARBA" id="ARBA00022840"/>
    </source>
</evidence>
<dbReference type="GO" id="GO:0030261">
    <property type="term" value="P:chromosome condensation"/>
    <property type="evidence" value="ECO:0007669"/>
    <property type="project" value="InterPro"/>
</dbReference>
<dbReference type="GO" id="GO:0005737">
    <property type="term" value="C:cytoplasm"/>
    <property type="evidence" value="ECO:0007669"/>
    <property type="project" value="UniProtKB-SubCell"/>
</dbReference>
<name>A0A934KD59_9BACT</name>
<feature type="region of interest" description="Disordered" evidence="7">
    <location>
        <begin position="1045"/>
        <end position="1068"/>
    </location>
</feature>
<dbReference type="Proteomes" id="UP000612893">
    <property type="component" value="Unassembled WGS sequence"/>
</dbReference>
<dbReference type="GO" id="GO:0006260">
    <property type="term" value="P:DNA replication"/>
    <property type="evidence" value="ECO:0007669"/>
    <property type="project" value="UniProtKB-UniRule"/>
</dbReference>
<evidence type="ECO:0000313" key="10">
    <source>
        <dbReference type="Proteomes" id="UP000612893"/>
    </source>
</evidence>
<comment type="subunit">
    <text evidence="6">Homodimer.</text>
</comment>
<dbReference type="PANTHER" id="PTHR43977">
    <property type="entry name" value="STRUCTURAL MAINTENANCE OF CHROMOSOMES PROTEIN 3"/>
    <property type="match status" value="1"/>
</dbReference>
<comment type="similarity">
    <text evidence="6">Belongs to the SMC family.</text>
</comment>
<proteinExistence type="inferred from homology"/>
<dbReference type="GO" id="GO:0007059">
    <property type="term" value="P:chromosome segregation"/>
    <property type="evidence" value="ECO:0007669"/>
    <property type="project" value="UniProtKB-UniRule"/>
</dbReference>
<sequence>MQLRSITLAGFKTFARQTEIGFDPGVTAIVGPNGSGKSNIVDSFKWVLGETQARDLRGRRMEEVIYAGGERRARAAVADVSILIDNSDHRLPVDYEEVSIRRRVDRTGQSDYFLNGSRVRRRDLMQLLASTGLTTDSYAMVDQRDIESIISCTPEQRRLLIEEAAQVRGVKAKRREAATQLEDLARNLLRLEDLRGEIEPRLESVRAQAAAAREADAARRRLEVLRGSLVWEEWREARDAHRRASSQVQSLERRVAESAQASAAAEEEFRKRRQELQSAQDRRLNRQRAIGAHRLDLTRAQHELALAEERGRNQAAMAAAAHVEEGELVARGETAAALRRQLQTELETVEHELQAVPEPPPEPARGDPQQARAARAAAERARRELTSAEAAVASTRTRRQFLEDSLARLEARVKPAEAELPEAQREAAACAQAASAAAAAASRVARLRAEVDGLDALGPVPAGGLRRLGDVVLARAGYEAALSAVLGPLVDAGAAPDADAARAAAVSAGEQATVLYPAAGVEALEGSLLQHVDVEPGFEELALRLLGRLVVGRDVTMEGVFHQPGLVRAGNDPRVRLAARRRRLGVEVASLEPLAAGVSTEEERRQRADARLAELRSAASQRPQIDETMRQLEAARRAESDEQARLPELERALAAAEAAAVRLARAVEQNERLLTEHRAEVRRLELERARWRERHQDLRRQLAAVDRDLETIAQARANRRRRAEEAQAHADAVTAALPGLREAVATAQARLEEAERESPEEEAELAGAARLLVTAEEARVDARLKVSTLEGSLGLIRREAELAAARMEELRSRMPAGLAPEEVPGGKAREREMRQLERRLEEIGPTNALAEAECGELEQRYGNLVSQLDDIAAARTDLEELVRRLREEEEGRYEAVFGAVAANFLEYFRELTAGGGATLKHSAGDEGPRTGVEILVQPPRKRMQNVTLLSSGERALTALALVLALQAINPAPFTILDEVDAALDDANVVRFGEMIQRLGRERQLMVITHNHLTMASASALYGVHLDESGSSHLVSVRLQDVQPAVSQAGGRLSQEPSASPTADAARTA</sequence>
<organism evidence="9 10">
    <name type="scientific">Candidatus Nephthysia bennettiae</name>
    <dbReference type="NCBI Taxonomy" id="3127016"/>
    <lineage>
        <taxon>Bacteria</taxon>
        <taxon>Bacillati</taxon>
        <taxon>Candidatus Dormiibacterota</taxon>
        <taxon>Candidatus Dormibacteria</taxon>
        <taxon>Candidatus Dormibacterales</taxon>
        <taxon>Candidatus Dormibacteraceae</taxon>
        <taxon>Candidatus Nephthysia</taxon>
    </lineage>
</organism>
<dbReference type="InterPro" id="IPR003395">
    <property type="entry name" value="RecF/RecN/SMC_N"/>
</dbReference>
<keyword evidence="1 6" id="KW-0963">Cytoplasm</keyword>
<accession>A0A934KD59</accession>
<keyword evidence="3 6" id="KW-0067">ATP-binding</keyword>
<feature type="region of interest" description="Disordered" evidence="7">
    <location>
        <begin position="352"/>
        <end position="381"/>
    </location>
</feature>
<evidence type="ECO:0000256" key="1">
    <source>
        <dbReference type="ARBA" id="ARBA00022490"/>
    </source>
</evidence>
<feature type="domain" description="RecF/RecN/SMC N-terminal" evidence="8">
    <location>
        <begin position="3"/>
        <end position="1030"/>
    </location>
</feature>
<dbReference type="RefSeq" id="WP_338205220.1">
    <property type="nucleotide sequence ID" value="NZ_JAEKNR010000234.1"/>
</dbReference>
<evidence type="ECO:0000313" key="9">
    <source>
        <dbReference type="EMBL" id="MBJ7601126.1"/>
    </source>
</evidence>
<evidence type="ECO:0000259" key="8">
    <source>
        <dbReference type="Pfam" id="PF02463"/>
    </source>
</evidence>
<dbReference type="Gene3D" id="3.40.50.300">
    <property type="entry name" value="P-loop containing nucleotide triphosphate hydrolases"/>
    <property type="match status" value="2"/>
</dbReference>
<feature type="region of interest" description="Disordered" evidence="7">
    <location>
        <begin position="262"/>
        <end position="284"/>
    </location>
</feature>
<comment type="subcellular location">
    <subcellularLocation>
        <location evidence="6">Cytoplasm</location>
    </subcellularLocation>
</comment>
<feature type="coiled-coil region" evidence="6">
    <location>
        <begin position="598"/>
        <end position="771"/>
    </location>
</feature>
<feature type="coiled-coil region" evidence="6">
    <location>
        <begin position="167"/>
        <end position="194"/>
    </location>
</feature>
<dbReference type="InterPro" id="IPR011890">
    <property type="entry name" value="SMC_prok"/>
</dbReference>
<dbReference type="InterPro" id="IPR027417">
    <property type="entry name" value="P-loop_NTPase"/>
</dbReference>
<dbReference type="GO" id="GO:0016887">
    <property type="term" value="F:ATP hydrolysis activity"/>
    <property type="evidence" value="ECO:0007669"/>
    <property type="project" value="InterPro"/>
</dbReference>
<dbReference type="Pfam" id="PF02463">
    <property type="entry name" value="SMC_N"/>
    <property type="match status" value="1"/>
</dbReference>
<dbReference type="SUPFAM" id="SSF52540">
    <property type="entry name" value="P-loop containing nucleoside triphosphate hydrolases"/>
    <property type="match status" value="1"/>
</dbReference>
<dbReference type="PIRSF" id="PIRSF005719">
    <property type="entry name" value="SMC"/>
    <property type="match status" value="1"/>
</dbReference>
<evidence type="ECO:0000256" key="5">
    <source>
        <dbReference type="ARBA" id="ARBA00023125"/>
    </source>
</evidence>
<dbReference type="GO" id="GO:0005524">
    <property type="term" value="F:ATP binding"/>
    <property type="evidence" value="ECO:0007669"/>
    <property type="project" value="UniProtKB-UniRule"/>
</dbReference>
<evidence type="ECO:0000256" key="6">
    <source>
        <dbReference type="HAMAP-Rule" id="MF_01894"/>
    </source>
</evidence>